<dbReference type="PANTHER" id="PTHR45348:SF1">
    <property type="entry name" value="TRANS-ENOYL REDUCTASE STHE"/>
    <property type="match status" value="1"/>
</dbReference>
<keyword evidence="1" id="KW-0560">Oxidoreductase</keyword>
<dbReference type="SUPFAM" id="SSF51735">
    <property type="entry name" value="NAD(P)-binding Rossmann-fold domains"/>
    <property type="match status" value="1"/>
</dbReference>
<reference evidence="2 3" key="1">
    <citation type="journal article" date="2014" name="Nat. Commun.">
        <title>Multiple recent horizontal transfers of a large genomic region in cheese making fungi.</title>
        <authorList>
            <person name="Cheeseman K."/>
            <person name="Ropars J."/>
            <person name="Renault P."/>
            <person name="Dupont J."/>
            <person name="Gouzy J."/>
            <person name="Branca A."/>
            <person name="Abraham A.L."/>
            <person name="Ceppi M."/>
            <person name="Conseiller E."/>
            <person name="Debuchy R."/>
            <person name="Malagnac F."/>
            <person name="Goarin A."/>
            <person name="Silar P."/>
            <person name="Lacoste S."/>
            <person name="Sallet E."/>
            <person name="Bensimon A."/>
            <person name="Giraud T."/>
            <person name="Brygoo Y."/>
        </authorList>
    </citation>
    <scope>NUCLEOTIDE SEQUENCE [LARGE SCALE GENOMIC DNA]</scope>
    <source>
        <strain evidence="3">FM 013</strain>
    </source>
</reference>
<name>A0A0G4P7M1_PENC3</name>
<evidence type="ECO:0000313" key="3">
    <source>
        <dbReference type="Proteomes" id="UP000053732"/>
    </source>
</evidence>
<dbReference type="Gene3D" id="3.90.180.10">
    <property type="entry name" value="Medium-chain alcohol dehydrogenases, catalytic domain"/>
    <property type="match status" value="1"/>
</dbReference>
<keyword evidence="3" id="KW-1185">Reference proteome</keyword>
<dbReference type="Gene3D" id="3.40.50.720">
    <property type="entry name" value="NAD(P)-binding Rossmann-like Domain"/>
    <property type="match status" value="1"/>
</dbReference>
<dbReference type="GO" id="GO:0016651">
    <property type="term" value="F:oxidoreductase activity, acting on NAD(P)H"/>
    <property type="evidence" value="ECO:0007669"/>
    <property type="project" value="InterPro"/>
</dbReference>
<proteinExistence type="predicted"/>
<dbReference type="PANTHER" id="PTHR45348">
    <property type="entry name" value="HYPOTHETICAL OXIDOREDUCTASE (EUROFUNG)"/>
    <property type="match status" value="1"/>
</dbReference>
<accession>A0A0G4P7M1</accession>
<dbReference type="InterPro" id="IPR047122">
    <property type="entry name" value="Trans-enoyl_RdTase-like"/>
</dbReference>
<evidence type="ECO:0000313" key="2">
    <source>
        <dbReference type="EMBL" id="CRL22297.1"/>
    </source>
</evidence>
<evidence type="ECO:0000256" key="1">
    <source>
        <dbReference type="ARBA" id="ARBA00023002"/>
    </source>
</evidence>
<dbReference type="Proteomes" id="UP000053732">
    <property type="component" value="Unassembled WGS sequence"/>
</dbReference>
<gene>
    <name evidence="2" type="ORF">PCAMFM013_S007g000278</name>
</gene>
<sequence>MAHGSHREDSPCGHQPDEMSLNDAASIGLGLFTAGLGLFPELKVPGSLYDPNYLEIAEDKRVALVADGSTATGTRAIQLLKLAGLRPIPTCFKTNMDLVRRFGAENAFDYSDPECAVEIRRYTGGTLAYALDVGRS</sequence>
<organism evidence="2 3">
    <name type="scientific">Penicillium camemberti (strain FM 013)</name>
    <dbReference type="NCBI Taxonomy" id="1429867"/>
    <lineage>
        <taxon>Eukaryota</taxon>
        <taxon>Fungi</taxon>
        <taxon>Dikarya</taxon>
        <taxon>Ascomycota</taxon>
        <taxon>Pezizomycotina</taxon>
        <taxon>Eurotiomycetes</taxon>
        <taxon>Eurotiomycetidae</taxon>
        <taxon>Eurotiales</taxon>
        <taxon>Aspergillaceae</taxon>
        <taxon>Penicillium</taxon>
    </lineage>
</organism>
<dbReference type="STRING" id="1429867.A0A0G4P7M1"/>
<dbReference type="EMBL" id="HG793140">
    <property type="protein sequence ID" value="CRL22297.1"/>
    <property type="molecule type" value="Genomic_DNA"/>
</dbReference>
<dbReference type="AlphaFoldDB" id="A0A0G4P7M1"/>
<protein>
    <submittedName>
        <fullName evidence="2">Alcohol dehydrogenase superfamily, zinc-containing</fullName>
    </submittedName>
</protein>
<dbReference type="InterPro" id="IPR036291">
    <property type="entry name" value="NAD(P)-bd_dom_sf"/>
</dbReference>